<dbReference type="CDD" id="cd00067">
    <property type="entry name" value="GAL4"/>
    <property type="match status" value="1"/>
</dbReference>
<dbReference type="InterPro" id="IPR001138">
    <property type="entry name" value="Zn2Cys6_DnaBD"/>
</dbReference>
<dbReference type="Pfam" id="PF04082">
    <property type="entry name" value="Fungal_trans"/>
    <property type="match status" value="1"/>
</dbReference>
<dbReference type="InterPro" id="IPR052202">
    <property type="entry name" value="Yeast_MetPath_Reg"/>
</dbReference>
<gene>
    <name evidence="10" type="ORF">Ptr86124_009031</name>
</gene>
<dbReference type="EMBL" id="NRDI02000012">
    <property type="protein sequence ID" value="KAI1512191.1"/>
    <property type="molecule type" value="Genomic_DNA"/>
</dbReference>
<comment type="subcellular location">
    <subcellularLocation>
        <location evidence="1">Nucleus</location>
    </subcellularLocation>
</comment>
<evidence type="ECO:0000256" key="4">
    <source>
        <dbReference type="ARBA" id="ARBA00023015"/>
    </source>
</evidence>
<evidence type="ECO:0000256" key="8">
    <source>
        <dbReference type="SAM" id="MobiDB-lite"/>
    </source>
</evidence>
<dbReference type="PANTHER" id="PTHR47782:SF1">
    <property type="entry name" value="PYRIMIDINE PATHWAY REGULATORY PROTEIN 1"/>
    <property type="match status" value="1"/>
</dbReference>
<evidence type="ECO:0000259" key="9">
    <source>
        <dbReference type="SMART" id="SM00906"/>
    </source>
</evidence>
<feature type="region of interest" description="Disordered" evidence="8">
    <location>
        <begin position="39"/>
        <end position="59"/>
    </location>
</feature>
<keyword evidence="7" id="KW-0539">Nucleus</keyword>
<feature type="compositionally biased region" description="Polar residues" evidence="8">
    <location>
        <begin position="129"/>
        <end position="139"/>
    </location>
</feature>
<dbReference type="OrthoDB" id="2123952at2759"/>
<dbReference type="CDD" id="cd12148">
    <property type="entry name" value="fungal_TF_MHR"/>
    <property type="match status" value="1"/>
</dbReference>
<feature type="domain" description="Xylanolytic transcriptional activator regulatory" evidence="9">
    <location>
        <begin position="355"/>
        <end position="429"/>
    </location>
</feature>
<name>A0A922NDK6_9PLEO</name>
<accession>A0A922NDK6</accession>
<evidence type="ECO:0000256" key="3">
    <source>
        <dbReference type="ARBA" id="ARBA00022833"/>
    </source>
</evidence>
<dbReference type="GO" id="GO:0005634">
    <property type="term" value="C:nucleus"/>
    <property type="evidence" value="ECO:0007669"/>
    <property type="project" value="UniProtKB-SubCell"/>
</dbReference>
<sequence length="733" mass="83190">MASEDDLIGQASPDAEAITAAACIPRGLTCSHPVPPRAVEQHQHLHRQRHENRDRAVRTQPPCRTGPKCVAASWHVPAVGNCDGKVPACTRCVDAGVECVGFDSSTQREAPRSIADFLEAHIVRLEGQSTPSTMHSMGQSSAAMSSPAESSVSDARSAPWRPEKCTFADSLVNQVMEDITPSFLGVCKARPFLQCVIKGTRLPSKKGPVLSNDLNENHPRSILNPQQTKGLFYDLMPDEVGANKLLQNYLDRVITQYPIYHRNDVTTAFNSIYHKKVPTPDEDCFRNRYIVCIIMAISLSTSARNNVKKANDLAYQLVRHAMQWIPEVATNDIPGLQAILLLTQYIFLNPKMADLWLLTGLISQAVIDLGLHQELPNDVKVSAYQRDMRRRIFWCAWEMEVGVCSIFLRPTSLPIRRIDVAFPWEVDDTGITTSSTCPTGRVSKFTQRIICRFRFIEADIISVLWHGEPLSNEYASLEQWMQHCIDGMAEWRREIHAASMANKDRSLVARWTEMCLYSDIAYPYILSLLHRSSRRIPHPSRRQMMVALLNAVEVADGYSKQSEAEAGKIKYVFHPCHHVFDCALIFLQGLQRCKQEIALNYPWQDVEQWMNVFSRCFLSISERWAAAKRCYEEYERLLLPVKKEYLEYLESKPTFHSPPLSHATSDPASMYEYQVTHPALTQVDEYQFWTIFNPTTSTTDAPDSLGSANSYCPPRDWNAEFSFNDNMDMMLEV</sequence>
<proteinExistence type="predicted"/>
<dbReference type="GO" id="GO:0000981">
    <property type="term" value="F:DNA-binding transcription factor activity, RNA polymerase II-specific"/>
    <property type="evidence" value="ECO:0007669"/>
    <property type="project" value="InterPro"/>
</dbReference>
<evidence type="ECO:0000256" key="5">
    <source>
        <dbReference type="ARBA" id="ARBA00023125"/>
    </source>
</evidence>
<dbReference type="GO" id="GO:0043565">
    <property type="term" value="F:sequence-specific DNA binding"/>
    <property type="evidence" value="ECO:0007669"/>
    <property type="project" value="TreeGrafter"/>
</dbReference>
<dbReference type="GO" id="GO:0045944">
    <property type="term" value="P:positive regulation of transcription by RNA polymerase II"/>
    <property type="evidence" value="ECO:0007669"/>
    <property type="project" value="TreeGrafter"/>
</dbReference>
<protein>
    <submittedName>
        <fullName evidence="10">Fungal specific transcription factor domain containing protein</fullName>
    </submittedName>
</protein>
<keyword evidence="2" id="KW-0479">Metal-binding</keyword>
<keyword evidence="6" id="KW-0804">Transcription</keyword>
<evidence type="ECO:0000256" key="2">
    <source>
        <dbReference type="ARBA" id="ARBA00022723"/>
    </source>
</evidence>
<reference evidence="11" key="1">
    <citation type="journal article" date="2022" name="Microb. Genom.">
        <title>A global pangenome for the wheat fungal pathogen Pyrenophora tritici-repentis and prediction of effector protein structural homology.</title>
        <authorList>
            <person name="Moolhuijzen P.M."/>
            <person name="See P.T."/>
            <person name="Shi G."/>
            <person name="Powell H.R."/>
            <person name="Cockram J."/>
            <person name="Jorgensen L.N."/>
            <person name="Benslimane H."/>
            <person name="Strelkov S.E."/>
            <person name="Turner J."/>
            <person name="Liu Z."/>
            <person name="Moffat C.S."/>
        </authorList>
    </citation>
    <scope>NUCLEOTIDE SEQUENCE [LARGE SCALE GENOMIC DNA]</scope>
</reference>
<dbReference type="GO" id="GO:0008270">
    <property type="term" value="F:zinc ion binding"/>
    <property type="evidence" value="ECO:0007669"/>
    <property type="project" value="InterPro"/>
</dbReference>
<keyword evidence="4" id="KW-0805">Transcription regulation</keyword>
<dbReference type="AlphaFoldDB" id="A0A922NDK6"/>
<feature type="region of interest" description="Disordered" evidence="8">
    <location>
        <begin position="129"/>
        <end position="155"/>
    </location>
</feature>
<organism evidence="10 11">
    <name type="scientific">Pyrenophora tritici-repentis</name>
    <dbReference type="NCBI Taxonomy" id="45151"/>
    <lineage>
        <taxon>Eukaryota</taxon>
        <taxon>Fungi</taxon>
        <taxon>Dikarya</taxon>
        <taxon>Ascomycota</taxon>
        <taxon>Pezizomycotina</taxon>
        <taxon>Dothideomycetes</taxon>
        <taxon>Pleosporomycetidae</taxon>
        <taxon>Pleosporales</taxon>
        <taxon>Pleosporineae</taxon>
        <taxon>Pleosporaceae</taxon>
        <taxon>Pyrenophora</taxon>
    </lineage>
</organism>
<keyword evidence="11" id="KW-1185">Reference proteome</keyword>
<keyword evidence="5" id="KW-0238">DNA-binding</keyword>
<feature type="compositionally biased region" description="Low complexity" evidence="8">
    <location>
        <begin position="140"/>
        <end position="155"/>
    </location>
</feature>
<evidence type="ECO:0000313" key="11">
    <source>
        <dbReference type="Proteomes" id="UP000249757"/>
    </source>
</evidence>
<dbReference type="SMART" id="SM00906">
    <property type="entry name" value="Fungal_trans"/>
    <property type="match status" value="1"/>
</dbReference>
<keyword evidence="3" id="KW-0862">Zinc</keyword>
<evidence type="ECO:0000256" key="6">
    <source>
        <dbReference type="ARBA" id="ARBA00023163"/>
    </source>
</evidence>
<dbReference type="PANTHER" id="PTHR47782">
    <property type="entry name" value="ZN(II)2CYS6 TRANSCRIPTION FACTOR (EUROFUNG)-RELATED"/>
    <property type="match status" value="1"/>
</dbReference>
<dbReference type="InterPro" id="IPR007219">
    <property type="entry name" value="XnlR_reg_dom"/>
</dbReference>
<comment type="caution">
    <text evidence="10">The sequence shown here is derived from an EMBL/GenBank/DDBJ whole genome shotgun (WGS) entry which is preliminary data.</text>
</comment>
<dbReference type="GO" id="GO:0006351">
    <property type="term" value="P:DNA-templated transcription"/>
    <property type="evidence" value="ECO:0007669"/>
    <property type="project" value="InterPro"/>
</dbReference>
<evidence type="ECO:0000313" key="10">
    <source>
        <dbReference type="EMBL" id="KAI1512191.1"/>
    </source>
</evidence>
<dbReference type="InterPro" id="IPR036864">
    <property type="entry name" value="Zn2-C6_fun-type_DNA-bd_sf"/>
</dbReference>
<dbReference type="Gene3D" id="4.10.240.10">
    <property type="entry name" value="Zn(2)-C6 fungal-type DNA-binding domain"/>
    <property type="match status" value="1"/>
</dbReference>
<evidence type="ECO:0000256" key="1">
    <source>
        <dbReference type="ARBA" id="ARBA00004123"/>
    </source>
</evidence>
<evidence type="ECO:0000256" key="7">
    <source>
        <dbReference type="ARBA" id="ARBA00023242"/>
    </source>
</evidence>
<dbReference type="Proteomes" id="UP000249757">
    <property type="component" value="Unassembled WGS sequence"/>
</dbReference>